<gene>
    <name evidence="1" type="ORF">SMRZ_LOCUS10920</name>
</gene>
<name>A0A183M4E5_9TREM</name>
<organism evidence="1 2">
    <name type="scientific">Schistosoma margrebowiei</name>
    <dbReference type="NCBI Taxonomy" id="48269"/>
    <lineage>
        <taxon>Eukaryota</taxon>
        <taxon>Metazoa</taxon>
        <taxon>Spiralia</taxon>
        <taxon>Lophotrochozoa</taxon>
        <taxon>Platyhelminthes</taxon>
        <taxon>Trematoda</taxon>
        <taxon>Digenea</taxon>
        <taxon>Strigeidida</taxon>
        <taxon>Schistosomatoidea</taxon>
        <taxon>Schistosomatidae</taxon>
        <taxon>Schistosoma</taxon>
    </lineage>
</organism>
<dbReference type="STRING" id="48269.A0A183M4E5"/>
<evidence type="ECO:0000313" key="1">
    <source>
        <dbReference type="EMBL" id="VDO92498.1"/>
    </source>
</evidence>
<dbReference type="EMBL" id="UZAI01005878">
    <property type="protein sequence ID" value="VDO92498.1"/>
    <property type="molecule type" value="Genomic_DNA"/>
</dbReference>
<reference evidence="1 2" key="1">
    <citation type="submission" date="2018-11" db="EMBL/GenBank/DDBJ databases">
        <authorList>
            <consortium name="Pathogen Informatics"/>
        </authorList>
    </citation>
    <scope>NUCLEOTIDE SEQUENCE [LARGE SCALE GENOMIC DNA]</scope>
    <source>
        <strain evidence="1 2">Zambia</strain>
    </source>
</reference>
<protein>
    <submittedName>
        <fullName evidence="1">Uncharacterized protein</fullName>
    </submittedName>
</protein>
<dbReference type="AlphaFoldDB" id="A0A183M4E5"/>
<keyword evidence="2" id="KW-1185">Reference proteome</keyword>
<accession>A0A183M4E5</accession>
<evidence type="ECO:0000313" key="2">
    <source>
        <dbReference type="Proteomes" id="UP000277204"/>
    </source>
</evidence>
<sequence>MLDQSGHLPSESPKVSFSTKLFVGLFILLLLFIIGSIIGLLLIRNFLSKSKKSSSQV</sequence>
<dbReference type="Proteomes" id="UP000277204">
    <property type="component" value="Unassembled WGS sequence"/>
</dbReference>
<proteinExistence type="predicted"/>